<keyword evidence="3" id="KW-1185">Reference proteome</keyword>
<dbReference type="PANTHER" id="PTHR45947">
    <property type="entry name" value="SULFOQUINOVOSYL TRANSFERASE SQD2"/>
    <property type="match status" value="1"/>
</dbReference>
<dbReference type="Gene3D" id="3.40.50.2000">
    <property type="entry name" value="Glycogen Phosphorylase B"/>
    <property type="match status" value="2"/>
</dbReference>
<dbReference type="Pfam" id="PF13692">
    <property type="entry name" value="Glyco_trans_1_4"/>
    <property type="match status" value="1"/>
</dbReference>
<accession>A0A934QD56</accession>
<dbReference type="SUPFAM" id="SSF53756">
    <property type="entry name" value="UDP-Glycosyltransferase/glycogen phosphorylase"/>
    <property type="match status" value="1"/>
</dbReference>
<organism evidence="2 3">
    <name type="scientific">Leucobacter edaphi</name>
    <dbReference type="NCBI Taxonomy" id="2796472"/>
    <lineage>
        <taxon>Bacteria</taxon>
        <taxon>Bacillati</taxon>
        <taxon>Actinomycetota</taxon>
        <taxon>Actinomycetes</taxon>
        <taxon>Micrococcales</taxon>
        <taxon>Microbacteriaceae</taxon>
        <taxon>Leucobacter</taxon>
    </lineage>
</organism>
<dbReference type="GO" id="GO:0016758">
    <property type="term" value="F:hexosyltransferase activity"/>
    <property type="evidence" value="ECO:0007669"/>
    <property type="project" value="TreeGrafter"/>
</dbReference>
<evidence type="ECO:0000256" key="1">
    <source>
        <dbReference type="ARBA" id="ARBA00021292"/>
    </source>
</evidence>
<protein>
    <recommendedName>
        <fullName evidence="1">D-inositol 3-phosphate glycosyltransferase</fullName>
    </recommendedName>
</protein>
<dbReference type="EMBL" id="JAEHOI010000005">
    <property type="protein sequence ID" value="MBK0421630.1"/>
    <property type="molecule type" value="Genomic_DNA"/>
</dbReference>
<evidence type="ECO:0000313" key="3">
    <source>
        <dbReference type="Proteomes" id="UP000618733"/>
    </source>
</evidence>
<evidence type="ECO:0000313" key="2">
    <source>
        <dbReference type="EMBL" id="MBK0421630.1"/>
    </source>
</evidence>
<dbReference type="InterPro" id="IPR050194">
    <property type="entry name" value="Glycosyltransferase_grp1"/>
</dbReference>
<reference evidence="2" key="1">
    <citation type="submission" date="2020-12" db="EMBL/GenBank/DDBJ databases">
        <title>Leucobacter sp. CAS2, isolated from Chromium sludge.</title>
        <authorList>
            <person name="Xu Z."/>
        </authorList>
    </citation>
    <scope>NUCLEOTIDE SEQUENCE</scope>
    <source>
        <strain evidence="2">CSA2</strain>
    </source>
</reference>
<dbReference type="AlphaFoldDB" id="A0A934QD56"/>
<comment type="caution">
    <text evidence="2">The sequence shown here is derived from an EMBL/GenBank/DDBJ whole genome shotgun (WGS) entry which is preliminary data.</text>
</comment>
<name>A0A934QD56_9MICO</name>
<dbReference type="Proteomes" id="UP000618733">
    <property type="component" value="Unassembled WGS sequence"/>
</dbReference>
<proteinExistence type="predicted"/>
<gene>
    <name evidence="2" type="ORF">JD292_06040</name>
</gene>
<sequence length="353" mass="37961">MLTVRPPKGVAETPLPYRVSRFPVLRDRSGYVRGYLQYLSFDIPLAFRLLFHRRPDAVIVEPPPTSACVTALVCRLRRIPFFPYAADVWSDASEGTSAGGAVVRVVRGMERWAWNGARGVFSVNDGVTARVSEIADRAVVETVGNGVDDDVFNPDGPRRDDGRYVIYTGTASEWQGADVFVRAMAELRDEIPDARLVFLGQGSAWPELRELAESTGARVDFVPSVPAAEAATWLRGARASLASMRPGAGYDFAYPTKVFASWATGTPVVYAGPGPAGDTLRSEPMLGAAVPFDASAAAAAIREALAASPEPRPEVAAWAGEHVTLRGVAARVREFMTRRLAAGAQRGGKKRAA</sequence>
<dbReference type="PANTHER" id="PTHR45947:SF3">
    <property type="entry name" value="SULFOQUINOVOSYL TRANSFERASE SQD2"/>
    <property type="match status" value="1"/>
</dbReference>